<comment type="caution">
    <text evidence="4">The sequence shown here is derived from an EMBL/GenBank/DDBJ whole genome shotgun (WGS) entry which is preliminary data.</text>
</comment>
<evidence type="ECO:0000313" key="5">
    <source>
        <dbReference type="Proteomes" id="UP000769766"/>
    </source>
</evidence>
<feature type="domain" description="CobQ/CobB/MinD/ParA nucleotide binding" evidence="3">
    <location>
        <begin position="5"/>
        <end position="233"/>
    </location>
</feature>
<dbReference type="PANTHER" id="PTHR43384">
    <property type="entry name" value="SEPTUM SITE-DETERMINING PROTEIN MIND HOMOLOG, CHLOROPLASTIC-RELATED"/>
    <property type="match status" value="1"/>
</dbReference>
<dbReference type="Pfam" id="PF01656">
    <property type="entry name" value="CbiA"/>
    <property type="match status" value="1"/>
</dbReference>
<dbReference type="InterPro" id="IPR014433">
    <property type="entry name" value="CooC"/>
</dbReference>
<keyword evidence="2" id="KW-0067">ATP-binding</keyword>
<sequence length="258" mass="27451">MKLAITGKGGVGKTTLAAGIAQRWAEEGRAVLAVDADPTNSLAAALGFPPDLSAQIVPLSERHDLIEERTGAKPGTVGGFFRLNPKVDDLAERLAVAHRGVRLAVMGTISLGGSGCACAENTLLRSFLAHLFVGPEERVVVDMEGGIEHLGRRTAEKVSAMVAVVEPSSQSCAVARKIIKLAGDIGQHRVLIVGNRIRSAEEEALLRSFFPAEQLLGFLPYDEAVRLTELKGEAPYEGSPLFRERIAALVGQLELRLG</sequence>
<dbReference type="InterPro" id="IPR027417">
    <property type="entry name" value="P-loop_NTPase"/>
</dbReference>
<keyword evidence="1" id="KW-0547">Nucleotide-binding</keyword>
<accession>A0A932CPC6</accession>
<dbReference type="GO" id="GO:0005829">
    <property type="term" value="C:cytosol"/>
    <property type="evidence" value="ECO:0007669"/>
    <property type="project" value="TreeGrafter"/>
</dbReference>
<dbReference type="GO" id="GO:0051782">
    <property type="term" value="P:negative regulation of cell division"/>
    <property type="evidence" value="ECO:0007669"/>
    <property type="project" value="TreeGrafter"/>
</dbReference>
<dbReference type="PIRSF" id="PIRSF005647">
    <property type="entry name" value="CooC"/>
    <property type="match status" value="1"/>
</dbReference>
<dbReference type="SUPFAM" id="SSF52540">
    <property type="entry name" value="P-loop containing nucleoside triphosphate hydrolases"/>
    <property type="match status" value="1"/>
</dbReference>
<dbReference type="Proteomes" id="UP000769766">
    <property type="component" value="Unassembled WGS sequence"/>
</dbReference>
<dbReference type="GO" id="GO:0016887">
    <property type="term" value="F:ATP hydrolysis activity"/>
    <property type="evidence" value="ECO:0007669"/>
    <property type="project" value="TreeGrafter"/>
</dbReference>
<proteinExistence type="predicted"/>
<protein>
    <submittedName>
        <fullName evidence="4">AAA family ATPase</fullName>
    </submittedName>
</protein>
<evidence type="ECO:0000256" key="1">
    <source>
        <dbReference type="ARBA" id="ARBA00022741"/>
    </source>
</evidence>
<dbReference type="InterPro" id="IPR050625">
    <property type="entry name" value="ParA/MinD_ATPase"/>
</dbReference>
<evidence type="ECO:0000256" key="2">
    <source>
        <dbReference type="ARBA" id="ARBA00022840"/>
    </source>
</evidence>
<organism evidence="4 5">
    <name type="scientific">Tectimicrobiota bacterium</name>
    <dbReference type="NCBI Taxonomy" id="2528274"/>
    <lineage>
        <taxon>Bacteria</taxon>
        <taxon>Pseudomonadati</taxon>
        <taxon>Nitrospinota/Tectimicrobiota group</taxon>
        <taxon>Candidatus Tectimicrobiota</taxon>
    </lineage>
</organism>
<dbReference type="PANTHER" id="PTHR43384:SF6">
    <property type="entry name" value="SEPTUM SITE-DETERMINING PROTEIN MIND HOMOLOG, CHLOROPLASTIC"/>
    <property type="match status" value="1"/>
</dbReference>
<gene>
    <name evidence="4" type="ORF">HYY20_09285</name>
</gene>
<dbReference type="AlphaFoldDB" id="A0A932CPC6"/>
<dbReference type="EMBL" id="JACPRF010000279">
    <property type="protein sequence ID" value="MBI2877061.1"/>
    <property type="molecule type" value="Genomic_DNA"/>
</dbReference>
<dbReference type="GO" id="GO:0009898">
    <property type="term" value="C:cytoplasmic side of plasma membrane"/>
    <property type="evidence" value="ECO:0007669"/>
    <property type="project" value="TreeGrafter"/>
</dbReference>
<evidence type="ECO:0000259" key="3">
    <source>
        <dbReference type="Pfam" id="PF01656"/>
    </source>
</evidence>
<dbReference type="InterPro" id="IPR002586">
    <property type="entry name" value="CobQ/CobB/MinD/ParA_Nub-bd_dom"/>
</dbReference>
<name>A0A932CPC6_UNCTE</name>
<dbReference type="GO" id="GO:0005524">
    <property type="term" value="F:ATP binding"/>
    <property type="evidence" value="ECO:0007669"/>
    <property type="project" value="UniProtKB-KW"/>
</dbReference>
<evidence type="ECO:0000313" key="4">
    <source>
        <dbReference type="EMBL" id="MBI2877061.1"/>
    </source>
</evidence>
<reference evidence="4" key="1">
    <citation type="submission" date="2020-07" db="EMBL/GenBank/DDBJ databases">
        <title>Huge and variable diversity of episymbiotic CPR bacteria and DPANN archaea in groundwater ecosystems.</title>
        <authorList>
            <person name="He C.Y."/>
            <person name="Keren R."/>
            <person name="Whittaker M."/>
            <person name="Farag I.F."/>
            <person name="Doudna J."/>
            <person name="Cate J.H.D."/>
            <person name="Banfield J.F."/>
        </authorList>
    </citation>
    <scope>NUCLEOTIDE SEQUENCE</scope>
    <source>
        <strain evidence="4">NC_groundwater_672_Ag_B-0.1um_62_36</strain>
    </source>
</reference>
<dbReference type="Gene3D" id="3.40.50.300">
    <property type="entry name" value="P-loop containing nucleotide triphosphate hydrolases"/>
    <property type="match status" value="1"/>
</dbReference>